<keyword evidence="1" id="KW-0812">Transmembrane</keyword>
<evidence type="ECO:0008006" key="4">
    <source>
        <dbReference type="Google" id="ProtNLM"/>
    </source>
</evidence>
<dbReference type="EMBL" id="JBHRSP010000022">
    <property type="protein sequence ID" value="MFC3074204.1"/>
    <property type="molecule type" value="Genomic_DNA"/>
</dbReference>
<proteinExistence type="predicted"/>
<accession>A0ABV7DGY5</accession>
<feature type="transmembrane region" description="Helical" evidence="1">
    <location>
        <begin position="20"/>
        <end position="39"/>
    </location>
</feature>
<keyword evidence="3" id="KW-1185">Reference proteome</keyword>
<name>A0ABV7DGY5_9HYPH</name>
<gene>
    <name evidence="2" type="ORF">ACFOHH_13925</name>
</gene>
<evidence type="ECO:0000313" key="2">
    <source>
        <dbReference type="EMBL" id="MFC3074204.1"/>
    </source>
</evidence>
<evidence type="ECO:0000256" key="1">
    <source>
        <dbReference type="SAM" id="Phobius"/>
    </source>
</evidence>
<feature type="transmembrane region" description="Helical" evidence="1">
    <location>
        <begin position="45"/>
        <end position="61"/>
    </location>
</feature>
<organism evidence="2 3">
    <name type="scientific">Shinella pollutisoli</name>
    <dbReference type="NCBI Taxonomy" id="2250594"/>
    <lineage>
        <taxon>Bacteria</taxon>
        <taxon>Pseudomonadati</taxon>
        <taxon>Pseudomonadota</taxon>
        <taxon>Alphaproteobacteria</taxon>
        <taxon>Hyphomicrobiales</taxon>
        <taxon>Rhizobiaceae</taxon>
        <taxon>Shinella</taxon>
    </lineage>
</organism>
<evidence type="ECO:0000313" key="3">
    <source>
        <dbReference type="Proteomes" id="UP001595377"/>
    </source>
</evidence>
<keyword evidence="1" id="KW-1133">Transmembrane helix</keyword>
<dbReference type="RefSeq" id="WP_257316862.1">
    <property type="nucleotide sequence ID" value="NZ_JANFDG010000023.1"/>
</dbReference>
<dbReference type="Proteomes" id="UP001595377">
    <property type="component" value="Unassembled WGS sequence"/>
</dbReference>
<reference evidence="3" key="1">
    <citation type="journal article" date="2019" name="Int. J. Syst. Evol. Microbiol.">
        <title>The Global Catalogue of Microorganisms (GCM) 10K type strain sequencing project: providing services to taxonomists for standard genome sequencing and annotation.</title>
        <authorList>
            <consortium name="The Broad Institute Genomics Platform"/>
            <consortium name="The Broad Institute Genome Sequencing Center for Infectious Disease"/>
            <person name="Wu L."/>
            <person name="Ma J."/>
        </authorList>
    </citation>
    <scope>NUCLEOTIDE SEQUENCE [LARGE SCALE GENOMIC DNA]</scope>
    <source>
        <strain evidence="3">KCTC 52677</strain>
    </source>
</reference>
<keyword evidence="1" id="KW-0472">Membrane</keyword>
<comment type="caution">
    <text evidence="2">The sequence shown here is derived from an EMBL/GenBank/DDBJ whole genome shotgun (WGS) entry which is preliminary data.</text>
</comment>
<protein>
    <recommendedName>
        <fullName evidence="4">LytR cell envelope-related transcriptional attenuator</fullName>
    </recommendedName>
</protein>
<feature type="transmembrane region" description="Helical" evidence="1">
    <location>
        <begin position="73"/>
        <end position="91"/>
    </location>
</feature>
<sequence length="239" mass="26026">MTAMEYLQEWIRQNRRGAALISGAIALFAAVAVIEGFGLQLESTIPSIVWILLIGFLLLIIERFLDEPFAVRALSWFFGALVVLWVLAFIWHKLNPENERGACVVYFWQPCRITADRQADTASGDSAGLLECAPPAVTTTPAVQVGQYRVFIQFAGYSRSTIVELARLLETGGWNVQGAGQGGERIASAAGKAEVRYHTGDERAAEALAAAISASKVKTVKTVRMDIITPGTLEVWIGQ</sequence>